<organism evidence="7 8">
    <name type="scientific">Brachybacterium massiliense</name>
    <dbReference type="NCBI Taxonomy" id="1755098"/>
    <lineage>
        <taxon>Bacteria</taxon>
        <taxon>Bacillati</taxon>
        <taxon>Actinomycetota</taxon>
        <taxon>Actinomycetes</taxon>
        <taxon>Micrococcales</taxon>
        <taxon>Dermabacteraceae</taxon>
        <taxon>Brachybacterium</taxon>
    </lineage>
</organism>
<dbReference type="Pfam" id="PF00753">
    <property type="entry name" value="Lactamase_B"/>
    <property type="match status" value="1"/>
</dbReference>
<proteinExistence type="inferred from homology"/>
<dbReference type="Gene3D" id="3.60.15.10">
    <property type="entry name" value="Ribonuclease Z/Hydroxyacylglutathione hydrolase-like"/>
    <property type="match status" value="1"/>
</dbReference>
<feature type="domain" description="Metallo-beta-lactamase" evidence="6">
    <location>
        <begin position="33"/>
        <end position="274"/>
    </location>
</feature>
<keyword evidence="5" id="KW-0862">Zinc</keyword>
<evidence type="ECO:0000256" key="2">
    <source>
        <dbReference type="ARBA" id="ARBA00007749"/>
    </source>
</evidence>
<dbReference type="GO" id="GO:0016787">
    <property type="term" value="F:hydrolase activity"/>
    <property type="evidence" value="ECO:0007669"/>
    <property type="project" value="UniProtKB-KW"/>
</dbReference>
<gene>
    <name evidence="7" type="ORF">K8V81_09695</name>
</gene>
<evidence type="ECO:0000256" key="4">
    <source>
        <dbReference type="ARBA" id="ARBA00022801"/>
    </source>
</evidence>
<evidence type="ECO:0000313" key="8">
    <source>
        <dbReference type="Proteomes" id="UP000742460"/>
    </source>
</evidence>
<dbReference type="PANTHER" id="PTHR42978">
    <property type="entry name" value="QUORUM-QUENCHING LACTONASE YTNP-RELATED-RELATED"/>
    <property type="match status" value="1"/>
</dbReference>
<evidence type="ECO:0000256" key="1">
    <source>
        <dbReference type="ARBA" id="ARBA00001947"/>
    </source>
</evidence>
<comment type="caution">
    <text evidence="7">The sequence shown here is derived from an EMBL/GenBank/DDBJ whole genome shotgun (WGS) entry which is preliminary data.</text>
</comment>
<dbReference type="OrthoDB" id="3196337at2"/>
<dbReference type="InterPro" id="IPR001279">
    <property type="entry name" value="Metallo-B-lactamas"/>
</dbReference>
<dbReference type="RefSeq" id="WP_087484095.1">
    <property type="nucleotide sequence ID" value="NZ_FXXB01000006.1"/>
</dbReference>
<dbReference type="AlphaFoldDB" id="A0A921MXI9"/>
<dbReference type="CDD" id="cd07730">
    <property type="entry name" value="metallo-hydrolase-like_MBL-fold"/>
    <property type="match status" value="1"/>
</dbReference>
<dbReference type="Proteomes" id="UP000742460">
    <property type="component" value="Unassembled WGS sequence"/>
</dbReference>
<dbReference type="SMART" id="SM00849">
    <property type="entry name" value="Lactamase_B"/>
    <property type="match status" value="1"/>
</dbReference>
<dbReference type="GO" id="GO:0046872">
    <property type="term" value="F:metal ion binding"/>
    <property type="evidence" value="ECO:0007669"/>
    <property type="project" value="UniProtKB-KW"/>
</dbReference>
<dbReference type="InterPro" id="IPR051013">
    <property type="entry name" value="MBL_superfamily_lactonases"/>
</dbReference>
<evidence type="ECO:0000256" key="3">
    <source>
        <dbReference type="ARBA" id="ARBA00022723"/>
    </source>
</evidence>
<accession>A0A921MXI9</accession>
<name>A0A921MXI9_9MICO</name>
<evidence type="ECO:0000259" key="6">
    <source>
        <dbReference type="SMART" id="SM00849"/>
    </source>
</evidence>
<dbReference type="EMBL" id="DYUE01000224">
    <property type="protein sequence ID" value="HJG91981.1"/>
    <property type="molecule type" value="Genomic_DNA"/>
</dbReference>
<reference evidence="7" key="1">
    <citation type="journal article" date="2021" name="PeerJ">
        <title>Extensive microbial diversity within the chicken gut microbiome revealed by metagenomics and culture.</title>
        <authorList>
            <person name="Gilroy R."/>
            <person name="Ravi A."/>
            <person name="Getino M."/>
            <person name="Pursley I."/>
            <person name="Horton D.L."/>
            <person name="Alikhan N.F."/>
            <person name="Baker D."/>
            <person name="Gharbi K."/>
            <person name="Hall N."/>
            <person name="Watson M."/>
            <person name="Adriaenssens E.M."/>
            <person name="Foster-Nyarko E."/>
            <person name="Jarju S."/>
            <person name="Secka A."/>
            <person name="Antonio M."/>
            <person name="Oren A."/>
            <person name="Chaudhuri R.R."/>
            <person name="La Ragione R."/>
            <person name="Hildebrand F."/>
            <person name="Pallen M.J."/>
        </authorList>
    </citation>
    <scope>NUCLEOTIDE SEQUENCE</scope>
    <source>
        <strain evidence="7">ChiGjej5B5-22894</strain>
    </source>
</reference>
<comment type="cofactor">
    <cofactor evidence="1">
        <name>Zn(2+)</name>
        <dbReference type="ChEBI" id="CHEBI:29105"/>
    </cofactor>
</comment>
<keyword evidence="4" id="KW-0378">Hydrolase</keyword>
<reference evidence="7" key="2">
    <citation type="submission" date="2021-09" db="EMBL/GenBank/DDBJ databases">
        <authorList>
            <person name="Gilroy R."/>
        </authorList>
    </citation>
    <scope>NUCLEOTIDE SEQUENCE</scope>
    <source>
        <strain evidence="7">ChiGjej5B5-22894</strain>
    </source>
</reference>
<dbReference type="PANTHER" id="PTHR42978:SF2">
    <property type="entry name" value="102 KBASES UNSTABLE REGION: FROM 1 TO 119443"/>
    <property type="match status" value="1"/>
</dbReference>
<keyword evidence="3" id="KW-0479">Metal-binding</keyword>
<evidence type="ECO:0000313" key="7">
    <source>
        <dbReference type="EMBL" id="HJG91981.1"/>
    </source>
</evidence>
<dbReference type="SUPFAM" id="SSF56281">
    <property type="entry name" value="Metallo-hydrolase/oxidoreductase"/>
    <property type="match status" value="1"/>
</dbReference>
<sequence length="279" mass="30245">MTVLRLAHLQVGWCTSLAALAQRGQPWRPRRFPAGVTLIEHPEHGTVLLDAGYSRTALEALRRWPARLYGTLLPASLPREQELFAQLARRGTDPSSITAVIVTHLHLDHLSGAVDLPHAPVWMDAAEIDTLTSLRGVPALRHGIVPEAVPARQRLRPLAHAPAPPGLAPFERATDFFGDGSLWLVPSPGHTHGSVCAIARVAETDGGGADGDGGGLVLLGGDVAWSEQALREGIPAHPLIHRLVSHDPAAARETGQRWRQWLARHPRAEVRVSHESPRR</sequence>
<evidence type="ECO:0000256" key="5">
    <source>
        <dbReference type="ARBA" id="ARBA00022833"/>
    </source>
</evidence>
<protein>
    <submittedName>
        <fullName evidence="7">MBL fold metallo-hydrolase</fullName>
    </submittedName>
</protein>
<dbReference type="InterPro" id="IPR036866">
    <property type="entry name" value="RibonucZ/Hydroxyglut_hydro"/>
</dbReference>
<comment type="similarity">
    <text evidence="2">Belongs to the metallo-beta-lactamase superfamily.</text>
</comment>